<evidence type="ECO:0000313" key="2">
    <source>
        <dbReference type="EMBL" id="ORM95715.1"/>
    </source>
</evidence>
<evidence type="ECO:0000256" key="1">
    <source>
        <dbReference type="SAM" id="SignalP"/>
    </source>
</evidence>
<accession>A0A1X1F124</accession>
<dbReference type="Proteomes" id="UP000193749">
    <property type="component" value="Unassembled WGS sequence"/>
</dbReference>
<dbReference type="AlphaFoldDB" id="A0A1X1F124"/>
<name>A0A1X1F124_PANCY</name>
<comment type="caution">
    <text evidence="2">The sequence shown here is derived from an EMBL/GenBank/DDBJ whole genome shotgun (WGS) entry which is preliminary data.</text>
</comment>
<gene>
    <name evidence="2" type="ORF">HA50_06390</name>
</gene>
<dbReference type="PROSITE" id="PS51257">
    <property type="entry name" value="PROKAR_LIPOPROTEIN"/>
    <property type="match status" value="1"/>
</dbReference>
<dbReference type="Pfam" id="PF11769">
    <property type="entry name" value="DUF3313"/>
    <property type="match status" value="1"/>
</dbReference>
<dbReference type="OrthoDB" id="6192874at2"/>
<dbReference type="EMBL" id="MLJI01000001">
    <property type="protein sequence ID" value="ORM95715.1"/>
    <property type="molecule type" value="Genomic_DNA"/>
</dbReference>
<keyword evidence="3" id="KW-1185">Reference proteome</keyword>
<dbReference type="RefSeq" id="WP_084873659.1">
    <property type="nucleotide sequence ID" value="NZ_JAGGMY010000001.1"/>
</dbReference>
<feature type="signal peptide" evidence="1">
    <location>
        <begin position="1"/>
        <end position="23"/>
    </location>
</feature>
<dbReference type="InterPro" id="IPR021747">
    <property type="entry name" value="DUF3313"/>
</dbReference>
<reference evidence="2 3" key="1">
    <citation type="journal article" date="2017" name="Antonie Van Leeuwenhoek">
        <title>Phylogenomic resolution of the bacterial genus Pantoea and its relationship with Erwinia and Tatumella.</title>
        <authorList>
            <person name="Palmer M."/>
            <person name="Steenkamp E.T."/>
            <person name="Coetzee M.P."/>
            <person name="Chan W.Y."/>
            <person name="van Zyl E."/>
            <person name="De Maayer P."/>
            <person name="Coutinho T.A."/>
            <person name="Blom J."/>
            <person name="Smits T.H."/>
            <person name="Duffy B."/>
            <person name="Venter S.N."/>
        </authorList>
    </citation>
    <scope>NUCLEOTIDE SEQUENCE [LARGE SCALE GENOMIC DNA]</scope>
    <source>
        <strain evidence="2 3">LMG 2657</strain>
    </source>
</reference>
<keyword evidence="1" id="KW-0732">Signal</keyword>
<sequence length="218" mass="23651">MRSHLCIPLVTLAFLAAGCTSHVADTKQYSGFLGDYSQLTMAESASGKPTMRWISPDYHGAKYPNVVYTPIVYYPAAHPTQRISQQTLDQIRQYADQKLKDGISVHKNLVTQKGPNTMVVRAAITAVAGENEGVQFYEVIPVGAVIAGTMAATGHRTQNSALYLEVEASDAQTGKPLIKVVRKAFGRTLPNSETPITLNDIRPGIDEMVRDAVSFSAP</sequence>
<feature type="chain" id="PRO_5012755466" description="DUF3313 domain-containing protein" evidence="1">
    <location>
        <begin position="24"/>
        <end position="218"/>
    </location>
</feature>
<protein>
    <recommendedName>
        <fullName evidence="4">DUF3313 domain-containing protein</fullName>
    </recommendedName>
</protein>
<evidence type="ECO:0008006" key="4">
    <source>
        <dbReference type="Google" id="ProtNLM"/>
    </source>
</evidence>
<dbReference type="STRING" id="55209.HA50_06390"/>
<organism evidence="2 3">
    <name type="scientific">Pantoea cypripedii</name>
    <name type="common">Pectobacterium cypripedii</name>
    <name type="synonym">Erwinia cypripedii</name>
    <dbReference type="NCBI Taxonomy" id="55209"/>
    <lineage>
        <taxon>Bacteria</taxon>
        <taxon>Pseudomonadati</taxon>
        <taxon>Pseudomonadota</taxon>
        <taxon>Gammaproteobacteria</taxon>
        <taxon>Enterobacterales</taxon>
        <taxon>Erwiniaceae</taxon>
        <taxon>Pantoea</taxon>
    </lineage>
</organism>
<proteinExistence type="predicted"/>
<evidence type="ECO:0000313" key="3">
    <source>
        <dbReference type="Proteomes" id="UP000193749"/>
    </source>
</evidence>